<sequence length="81" mass="9190">MGRVSNRLIKGLTLQGVRLSSVVKQLTHNCRVPLHLSPELRTRLSNRILYQPQSLLFDNGALVIEALEDKFGNFLDDADMR</sequence>
<dbReference type="AlphaFoldDB" id="A0A2P2LEX4"/>
<reference evidence="1" key="1">
    <citation type="submission" date="2018-02" db="EMBL/GenBank/DDBJ databases">
        <title>Rhizophora mucronata_Transcriptome.</title>
        <authorList>
            <person name="Meera S.P."/>
            <person name="Sreeshan A."/>
            <person name="Augustine A."/>
        </authorList>
    </citation>
    <scope>NUCLEOTIDE SEQUENCE</scope>
    <source>
        <tissue evidence="1">Leaf</tissue>
    </source>
</reference>
<proteinExistence type="predicted"/>
<protein>
    <submittedName>
        <fullName evidence="1">Uncharacterized protein MANES_11G036200</fullName>
    </submittedName>
</protein>
<name>A0A2P2LEX4_RHIMU</name>
<dbReference type="EMBL" id="GGEC01036037">
    <property type="protein sequence ID" value="MBX16521.1"/>
    <property type="molecule type" value="Transcribed_RNA"/>
</dbReference>
<evidence type="ECO:0000313" key="1">
    <source>
        <dbReference type="EMBL" id="MBX16521.1"/>
    </source>
</evidence>
<organism evidence="1">
    <name type="scientific">Rhizophora mucronata</name>
    <name type="common">Asiatic mangrove</name>
    <dbReference type="NCBI Taxonomy" id="61149"/>
    <lineage>
        <taxon>Eukaryota</taxon>
        <taxon>Viridiplantae</taxon>
        <taxon>Streptophyta</taxon>
        <taxon>Embryophyta</taxon>
        <taxon>Tracheophyta</taxon>
        <taxon>Spermatophyta</taxon>
        <taxon>Magnoliopsida</taxon>
        <taxon>eudicotyledons</taxon>
        <taxon>Gunneridae</taxon>
        <taxon>Pentapetalae</taxon>
        <taxon>rosids</taxon>
        <taxon>fabids</taxon>
        <taxon>Malpighiales</taxon>
        <taxon>Rhizophoraceae</taxon>
        <taxon>Rhizophora</taxon>
    </lineage>
</organism>
<accession>A0A2P2LEX4</accession>